<protein>
    <recommendedName>
        <fullName evidence="7">Thioesterase domain-containing protein</fullName>
    </recommendedName>
</protein>
<keyword evidence="1" id="KW-0963">Cytoplasm</keyword>
<keyword evidence="2" id="KW-0378">Hydrolase</keyword>
<reference evidence="5 6" key="1">
    <citation type="journal article" date="2012" name="J. Bacteriol.">
        <title>Genome sequence of an alkane-degrading bacterium, Alcanivorax pacificus type strain W11-5, isolated from deep sea sediment.</title>
        <authorList>
            <person name="Lai Q."/>
            <person name="Shao Z."/>
        </authorList>
    </citation>
    <scope>NUCLEOTIDE SEQUENCE [LARGE SCALE GENOMIC DNA]</scope>
    <source>
        <strain evidence="5 6">W11-5</strain>
    </source>
</reference>
<name>A0A0B4XJL9_9GAMM</name>
<evidence type="ECO:0000256" key="2">
    <source>
        <dbReference type="ARBA" id="ARBA00022801"/>
    </source>
</evidence>
<evidence type="ECO:0008006" key="7">
    <source>
        <dbReference type="Google" id="ProtNLM"/>
    </source>
</evidence>
<dbReference type="EMBL" id="CP004387">
    <property type="protein sequence ID" value="AJD47246.1"/>
    <property type="molecule type" value="Genomic_DNA"/>
</dbReference>
<gene>
    <name evidence="5" type="ORF">S7S_04120</name>
</gene>
<dbReference type="AlphaFoldDB" id="A0A0B4XJL9"/>
<organism evidence="5 6">
    <name type="scientific">Isoalcanivorax pacificus W11-5</name>
    <dbReference type="NCBI Taxonomy" id="391936"/>
    <lineage>
        <taxon>Bacteria</taxon>
        <taxon>Pseudomonadati</taxon>
        <taxon>Pseudomonadota</taxon>
        <taxon>Gammaproteobacteria</taxon>
        <taxon>Oceanospirillales</taxon>
        <taxon>Alcanivoracaceae</taxon>
        <taxon>Isoalcanivorax</taxon>
    </lineage>
</organism>
<dbReference type="GO" id="GO:0006631">
    <property type="term" value="P:fatty acid metabolic process"/>
    <property type="evidence" value="ECO:0007669"/>
    <property type="project" value="UniProtKB-KW"/>
</dbReference>
<keyword evidence="3" id="KW-0276">Fatty acid metabolism</keyword>
<evidence type="ECO:0000313" key="6">
    <source>
        <dbReference type="Proteomes" id="UP000006764"/>
    </source>
</evidence>
<dbReference type="KEGG" id="apac:S7S_04120"/>
<dbReference type="GO" id="GO:0016787">
    <property type="term" value="F:hydrolase activity"/>
    <property type="evidence" value="ECO:0007669"/>
    <property type="project" value="UniProtKB-KW"/>
</dbReference>
<evidence type="ECO:0000256" key="3">
    <source>
        <dbReference type="ARBA" id="ARBA00022832"/>
    </source>
</evidence>
<dbReference type="InterPro" id="IPR052365">
    <property type="entry name" value="THEM4/THEM5_acyl-CoA_thioest"/>
</dbReference>
<dbReference type="PANTHER" id="PTHR12418">
    <property type="entry name" value="ACYL-COENZYME A THIOESTERASE THEM4"/>
    <property type="match status" value="1"/>
</dbReference>
<dbReference type="RefSeq" id="WP_008738462.1">
    <property type="nucleotide sequence ID" value="NZ_CP004387.1"/>
</dbReference>
<evidence type="ECO:0000256" key="1">
    <source>
        <dbReference type="ARBA" id="ARBA00022490"/>
    </source>
</evidence>
<dbReference type="InterPro" id="IPR029069">
    <property type="entry name" value="HotDog_dom_sf"/>
</dbReference>
<proteinExistence type="predicted"/>
<keyword evidence="4" id="KW-0443">Lipid metabolism</keyword>
<dbReference type="Proteomes" id="UP000006764">
    <property type="component" value="Chromosome"/>
</dbReference>
<dbReference type="SUPFAM" id="SSF54637">
    <property type="entry name" value="Thioesterase/thiol ester dehydrase-isomerase"/>
    <property type="match status" value="1"/>
</dbReference>
<evidence type="ECO:0000256" key="4">
    <source>
        <dbReference type="ARBA" id="ARBA00023098"/>
    </source>
</evidence>
<dbReference type="OrthoDB" id="5242242at2"/>
<evidence type="ECO:0000313" key="5">
    <source>
        <dbReference type="EMBL" id="AJD47246.1"/>
    </source>
</evidence>
<dbReference type="HOGENOM" id="CLU_094961_0_1_6"/>
<dbReference type="STRING" id="391936.S7S_04120"/>
<dbReference type="Gene3D" id="3.10.129.10">
    <property type="entry name" value="Hotdog Thioesterase"/>
    <property type="match status" value="1"/>
</dbReference>
<sequence length="232" mass="26238">MSDHYGLFTHRIAEPHEPNEEYRVRRALAASLREIQDRLVRLDAPQAMLEQWAAQMATVAEQVRDYPRRGQSAIFQRLYLEQGSHRDVLDAFDHEIMTGLSSSLAPPLSLWLDGDVVRGRANLGLPWQGPPGRVHGGVVALMLDILMAKTQDMVEGIGMTGTLNIRYQAGTPLKTDIDMEARIQRLDGRKLFVEGLFFVGGEQVVRAEGVWICARGDYRWREGFPLRQQEVS</sequence>
<dbReference type="PANTHER" id="PTHR12418:SF19">
    <property type="entry name" value="ACYL-COENZYME A THIOESTERASE THEM4"/>
    <property type="match status" value="1"/>
</dbReference>
<dbReference type="CDD" id="cd03443">
    <property type="entry name" value="PaaI_thioesterase"/>
    <property type="match status" value="1"/>
</dbReference>
<keyword evidence="6" id="KW-1185">Reference proteome</keyword>
<accession>A0A0B4XJL9</accession>